<dbReference type="Proteomes" id="UP000322234">
    <property type="component" value="Unassembled WGS sequence"/>
</dbReference>
<keyword evidence="3" id="KW-1185">Reference proteome</keyword>
<evidence type="ECO:0000313" key="2">
    <source>
        <dbReference type="EMBL" id="MXQ79975.1"/>
    </source>
</evidence>
<name>A0A6B0QQY0_9CETA</name>
<organism evidence="2 3">
    <name type="scientific">Bos mutus</name>
    <name type="common">wild yak</name>
    <dbReference type="NCBI Taxonomy" id="72004"/>
    <lineage>
        <taxon>Eukaryota</taxon>
        <taxon>Metazoa</taxon>
        <taxon>Chordata</taxon>
        <taxon>Craniata</taxon>
        <taxon>Vertebrata</taxon>
        <taxon>Euteleostomi</taxon>
        <taxon>Mammalia</taxon>
        <taxon>Eutheria</taxon>
        <taxon>Laurasiatheria</taxon>
        <taxon>Artiodactyla</taxon>
        <taxon>Ruminantia</taxon>
        <taxon>Pecora</taxon>
        <taxon>Bovidae</taxon>
        <taxon>Bovinae</taxon>
        <taxon>Bos</taxon>
    </lineage>
</organism>
<sequence length="237" mass="27143">MSLGKNAHRSQRIQTQSSPGPGGIRAVVCPLGAYSLQECGSQKQTSLFNCSSTKCALCSLCNTQICSKYHQRNLYELLDTDQWICLFHGGTAFRVGLPHLRRQLVSKHIKQRQFRKLLLLLGIINIVERPGILECFTKCCIDSQSLVAKGLNSDTRLLHFSAVKHREDEVFPKNHRLCFISVHHRDLKDENFLGKLAIVEDYRKSIKECKTSTLVDYLICMYKHKPSVKKEAFIEWY</sequence>
<proteinExistence type="predicted"/>
<dbReference type="EMBL" id="VBQZ03000003">
    <property type="protein sequence ID" value="MXQ79975.1"/>
    <property type="molecule type" value="Genomic_DNA"/>
</dbReference>
<comment type="caution">
    <text evidence="2">The sequence shown here is derived from an EMBL/GenBank/DDBJ whole genome shotgun (WGS) entry which is preliminary data.</text>
</comment>
<evidence type="ECO:0000256" key="1">
    <source>
        <dbReference type="SAM" id="MobiDB-lite"/>
    </source>
</evidence>
<accession>A0A6B0QQY0</accession>
<evidence type="ECO:0000313" key="3">
    <source>
        <dbReference type="Proteomes" id="UP000322234"/>
    </source>
</evidence>
<dbReference type="AlphaFoldDB" id="A0A6B0QQY0"/>
<feature type="region of interest" description="Disordered" evidence="1">
    <location>
        <begin position="1"/>
        <end position="20"/>
    </location>
</feature>
<gene>
    <name evidence="2" type="ORF">E5288_WYG013744</name>
</gene>
<protein>
    <submittedName>
        <fullName evidence="2">Uncharacterized protein</fullName>
    </submittedName>
</protein>
<reference evidence="2" key="1">
    <citation type="submission" date="2019-10" db="EMBL/GenBank/DDBJ databases">
        <title>The sequence and de novo assembly of the wild yak genome.</title>
        <authorList>
            <person name="Liu Y."/>
        </authorList>
    </citation>
    <scope>NUCLEOTIDE SEQUENCE [LARGE SCALE GENOMIC DNA]</scope>
    <source>
        <strain evidence="2">WY2019</strain>
    </source>
</reference>
<feature type="compositionally biased region" description="Basic residues" evidence="1">
    <location>
        <begin position="1"/>
        <end position="11"/>
    </location>
</feature>